<proteinExistence type="predicted"/>
<protein>
    <submittedName>
        <fullName evidence="5">Capsule biosynthesis protein</fullName>
    </submittedName>
</protein>
<dbReference type="PANTHER" id="PTHR33619:SF3">
    <property type="entry name" value="POLYSACCHARIDE EXPORT PROTEIN GFCE-RELATED"/>
    <property type="match status" value="1"/>
</dbReference>
<dbReference type="PANTHER" id="PTHR33619">
    <property type="entry name" value="POLYSACCHARIDE EXPORT PROTEIN GFCE-RELATED"/>
    <property type="match status" value="1"/>
</dbReference>
<evidence type="ECO:0000313" key="5">
    <source>
        <dbReference type="EMBL" id="MBE6265359.1"/>
    </source>
</evidence>
<keyword evidence="1 2" id="KW-0732">Signal</keyword>
<feature type="domain" description="Soluble ligand binding" evidence="4">
    <location>
        <begin position="600"/>
        <end position="651"/>
    </location>
</feature>
<accession>A0A928BRE9</accession>
<dbReference type="Pfam" id="PF02563">
    <property type="entry name" value="Poly_export"/>
    <property type="match status" value="1"/>
</dbReference>
<feature type="domain" description="Soluble ligand binding" evidence="4">
    <location>
        <begin position="409"/>
        <end position="463"/>
    </location>
</feature>
<dbReference type="InterPro" id="IPR003715">
    <property type="entry name" value="Poly_export_N"/>
</dbReference>
<evidence type="ECO:0000259" key="3">
    <source>
        <dbReference type="Pfam" id="PF02563"/>
    </source>
</evidence>
<evidence type="ECO:0000256" key="1">
    <source>
        <dbReference type="ARBA" id="ARBA00022729"/>
    </source>
</evidence>
<feature type="domain" description="Soluble ligand binding" evidence="4">
    <location>
        <begin position="718"/>
        <end position="756"/>
    </location>
</feature>
<dbReference type="AlphaFoldDB" id="A0A928BRE9"/>
<name>A0A928BRE9_XYLRU</name>
<dbReference type="InterPro" id="IPR019554">
    <property type="entry name" value="Soluble_ligand-bd"/>
</dbReference>
<feature type="chain" id="PRO_5037986228" evidence="2">
    <location>
        <begin position="19"/>
        <end position="819"/>
    </location>
</feature>
<feature type="domain" description="Soluble ligand binding" evidence="4">
    <location>
        <begin position="502"/>
        <end position="544"/>
    </location>
</feature>
<organism evidence="5 6">
    <name type="scientific">Xylanibacter ruminicola</name>
    <name type="common">Prevotella ruminicola</name>
    <dbReference type="NCBI Taxonomy" id="839"/>
    <lineage>
        <taxon>Bacteria</taxon>
        <taxon>Pseudomonadati</taxon>
        <taxon>Bacteroidota</taxon>
        <taxon>Bacteroidia</taxon>
        <taxon>Bacteroidales</taxon>
        <taxon>Prevotellaceae</taxon>
        <taxon>Xylanibacter</taxon>
    </lineage>
</organism>
<dbReference type="Gene3D" id="3.10.560.10">
    <property type="entry name" value="Outer membrane lipoprotein wza domain like"/>
    <property type="match status" value="6"/>
</dbReference>
<dbReference type="InterPro" id="IPR049712">
    <property type="entry name" value="Poly_export"/>
</dbReference>
<dbReference type="EMBL" id="SUYD01000002">
    <property type="protein sequence ID" value="MBE6265359.1"/>
    <property type="molecule type" value="Genomic_DNA"/>
</dbReference>
<dbReference type="GO" id="GO:0015159">
    <property type="term" value="F:polysaccharide transmembrane transporter activity"/>
    <property type="evidence" value="ECO:0007669"/>
    <property type="project" value="InterPro"/>
</dbReference>
<reference evidence="5" key="1">
    <citation type="submission" date="2019-04" db="EMBL/GenBank/DDBJ databases">
        <title>Evolution of Biomass-Degrading Anaerobic Consortia Revealed by Metagenomics.</title>
        <authorList>
            <person name="Peng X."/>
        </authorList>
    </citation>
    <scope>NUCLEOTIDE SEQUENCE</scope>
    <source>
        <strain evidence="5">SIG141</strain>
    </source>
</reference>
<feature type="domain" description="Polysaccharide export protein N-terminal" evidence="3">
    <location>
        <begin position="163"/>
        <end position="236"/>
    </location>
</feature>
<dbReference type="Pfam" id="PF10531">
    <property type="entry name" value="SLBB"/>
    <property type="match status" value="6"/>
</dbReference>
<evidence type="ECO:0000313" key="6">
    <source>
        <dbReference type="Proteomes" id="UP000763088"/>
    </source>
</evidence>
<feature type="signal peptide" evidence="2">
    <location>
        <begin position="1"/>
        <end position="18"/>
    </location>
</feature>
<evidence type="ECO:0000256" key="2">
    <source>
        <dbReference type="SAM" id="SignalP"/>
    </source>
</evidence>
<evidence type="ECO:0000259" key="4">
    <source>
        <dbReference type="Pfam" id="PF10531"/>
    </source>
</evidence>
<comment type="caution">
    <text evidence="5">The sequence shown here is derived from an EMBL/GenBank/DDBJ whole genome shotgun (WGS) entry which is preliminary data.</text>
</comment>
<sequence length="819" mass="90122">MKKILLSMLCLFASVAMWSQSISDQELVKYALELRKSGVSNADMVKQLMERGATVEQLQRLRQQYSKQITERGLDNAVDNSIDNAKERMRVNNEVKSDKTGRTGKADQAGLTTQQLTTQQSGDMPLFPDIDEQDLKSKGKKVFGRDIFNSKNLSFEPQMNIATPQNYVLGPGDQLIIDIYGASQESSSLTVSPDGDVTVPDFGPIHVSGLSVASAQKRIRSKLGSYYQSSDIKVTVGQTRTIMVNVMGEVKVPGTYTLSAFATVFHALYMAGGISDLGTLRAIKVYRQGRLITTVDVYEFILNGRLAGNIRLQDNDVVQVGAYDCLVDITGRVKRPMAYEMKANESLATLLKYSGGFAGDAYKKQVRVLRKSEDLKSVYNVEEFDMSSFKMTDGDSVIVDSVYNRYKNMVEIKGAVWRPGMYQLGDKVSSVRSLIETASGLTEEAMTSRAVMRRMKPNRTQEVISLNIDGILNGTEADVPLKNEDVIFIPTLAAHQNLRTLTIDGEVIFPGTYEYADNMTIEDFILLAGGLTDAASTLKVDVSRRIYDPNASEAGMEIAKTFSFPLKDNFNVDGDRSFVLEPYDIVQIRKSPVYQNPVRVSIEGEVAFQGTYTMETKNQRLSDVIKAAGGAIPGSDVRGARLVRKMTDDEKARMQAVLRMARQSADGKDSIAIDKIAQSDTYTVGIHLDEALANPGSTQDIELMDGDRLIVPRFNHTVRISGDVNAPNTVAYNEGQNYKYYVKQAGGFGNRAKKGHTYIVYQNGTMAIAKKGGKIEPGCEIVVPSKAPRDENAITRWLGIGTSAASLATMFATIANLVK</sequence>
<feature type="domain" description="Soluble ligand binding" evidence="4">
    <location>
        <begin position="243"/>
        <end position="290"/>
    </location>
</feature>
<gene>
    <name evidence="5" type="ORF">E7102_02630</name>
</gene>
<feature type="domain" description="Soluble ligand binding" evidence="4">
    <location>
        <begin position="327"/>
        <end position="373"/>
    </location>
</feature>
<dbReference type="Proteomes" id="UP000763088">
    <property type="component" value="Unassembled WGS sequence"/>
</dbReference>